<dbReference type="PANTHER" id="PTHR11403:SF6">
    <property type="entry name" value="NITRIC OXIDE REDUCTASE SUBUNIT E"/>
    <property type="match status" value="1"/>
</dbReference>
<dbReference type="PANTHER" id="PTHR11403">
    <property type="entry name" value="CYTOCHROME C OXIDASE SUBUNIT III"/>
    <property type="match status" value="1"/>
</dbReference>
<dbReference type="GO" id="GO:0004129">
    <property type="term" value="F:cytochrome-c oxidase activity"/>
    <property type="evidence" value="ECO:0007669"/>
    <property type="project" value="InterPro"/>
</dbReference>
<dbReference type="EMBL" id="RQXV01000014">
    <property type="protein sequence ID" value="RRC97122.1"/>
    <property type="molecule type" value="Genomic_DNA"/>
</dbReference>
<keyword evidence="5 7" id="KW-0472">Membrane</keyword>
<feature type="domain" description="Heme-copper oxidase subunit III family profile" evidence="8">
    <location>
        <begin position="1"/>
        <end position="167"/>
    </location>
</feature>
<keyword evidence="4 7" id="KW-1133">Transmembrane helix</keyword>
<organism evidence="9 10">
    <name type="scientific">Amphritea balenae</name>
    <dbReference type="NCBI Taxonomy" id="452629"/>
    <lineage>
        <taxon>Bacteria</taxon>
        <taxon>Pseudomonadati</taxon>
        <taxon>Pseudomonadota</taxon>
        <taxon>Gammaproteobacteria</taxon>
        <taxon>Oceanospirillales</taxon>
        <taxon>Oceanospirillaceae</taxon>
        <taxon>Amphritea</taxon>
    </lineage>
</organism>
<dbReference type="Pfam" id="PF00510">
    <property type="entry name" value="COX3"/>
    <property type="match status" value="1"/>
</dbReference>
<dbReference type="PROSITE" id="PS50253">
    <property type="entry name" value="COX3"/>
    <property type="match status" value="1"/>
</dbReference>
<evidence type="ECO:0000256" key="2">
    <source>
        <dbReference type="ARBA" id="ARBA00010581"/>
    </source>
</evidence>
<keyword evidence="10" id="KW-1185">Reference proteome</keyword>
<evidence type="ECO:0000256" key="4">
    <source>
        <dbReference type="ARBA" id="ARBA00022989"/>
    </source>
</evidence>
<dbReference type="CDD" id="cd02862">
    <property type="entry name" value="NorE_like"/>
    <property type="match status" value="1"/>
</dbReference>
<dbReference type="GO" id="GO:0005886">
    <property type="term" value="C:plasma membrane"/>
    <property type="evidence" value="ECO:0007669"/>
    <property type="project" value="UniProtKB-SubCell"/>
</dbReference>
<dbReference type="GO" id="GO:0019646">
    <property type="term" value="P:aerobic electron transport chain"/>
    <property type="evidence" value="ECO:0007669"/>
    <property type="project" value="InterPro"/>
</dbReference>
<evidence type="ECO:0000313" key="10">
    <source>
        <dbReference type="Proteomes" id="UP000267535"/>
    </source>
</evidence>
<feature type="transmembrane region" description="Helical" evidence="7">
    <location>
        <begin position="103"/>
        <end position="127"/>
    </location>
</feature>
<dbReference type="Gene3D" id="1.20.120.80">
    <property type="entry name" value="Cytochrome c oxidase, subunit III, four-helix bundle"/>
    <property type="match status" value="1"/>
</dbReference>
<evidence type="ECO:0000256" key="6">
    <source>
        <dbReference type="RuleBase" id="RU003376"/>
    </source>
</evidence>
<dbReference type="InterPro" id="IPR013833">
    <property type="entry name" value="Cyt_c_oxidase_su3_a-hlx"/>
</dbReference>
<evidence type="ECO:0000313" key="9">
    <source>
        <dbReference type="EMBL" id="RRC97122.1"/>
    </source>
</evidence>
<sequence>MTEFALMFMVYFLARVHYQEIFAEGPLRLNTMAGMLNTLAMLTSSYFVARAMNAIRADQLVQCGRFLWGAVGCGVVYLIIKYWEYRWNIEQGIEVETNLFFGVYYYMTFNHFLHVGWGSGAIIWGIWRLKTGAYSAKDHEGLEAIASYWHMIDLTWIVMFPLLYVFR</sequence>
<gene>
    <name evidence="9" type="ORF">EHS89_19015</name>
</gene>
<comment type="subcellular location">
    <subcellularLocation>
        <location evidence="6">Cell membrane</location>
        <topology evidence="6">Multi-pass membrane protein</topology>
    </subcellularLocation>
    <subcellularLocation>
        <location evidence="1">Membrane</location>
        <topology evidence="1">Multi-pass membrane protein</topology>
    </subcellularLocation>
</comment>
<feature type="transmembrane region" description="Helical" evidence="7">
    <location>
        <begin position="65"/>
        <end position="83"/>
    </location>
</feature>
<dbReference type="InterPro" id="IPR024791">
    <property type="entry name" value="Cyt_c/ubiquinol_Oxase_su3"/>
</dbReference>
<reference evidence="9 10" key="1">
    <citation type="submission" date="2018-11" db="EMBL/GenBank/DDBJ databases">
        <title>The draft genome sequence of Amphritea balenae JAMM 1525T.</title>
        <authorList>
            <person name="Fang Z."/>
            <person name="Zhang Y."/>
            <person name="Han X."/>
        </authorList>
    </citation>
    <scope>NUCLEOTIDE SEQUENCE [LARGE SCALE GENOMIC DNA]</scope>
    <source>
        <strain evidence="9 10">JAMM 1525</strain>
    </source>
</reference>
<protein>
    <submittedName>
        <fullName evidence="9">Cytochrome c oxidase subunit 3 family protein</fullName>
    </submittedName>
</protein>
<dbReference type="InterPro" id="IPR035973">
    <property type="entry name" value="Cyt_c_oxidase_su3-like_sf"/>
</dbReference>
<dbReference type="SUPFAM" id="SSF81452">
    <property type="entry name" value="Cytochrome c oxidase subunit III-like"/>
    <property type="match status" value="1"/>
</dbReference>
<comment type="caution">
    <text evidence="9">The sequence shown here is derived from an EMBL/GenBank/DDBJ whole genome shotgun (WGS) entry which is preliminary data.</text>
</comment>
<feature type="transmembrane region" description="Helical" evidence="7">
    <location>
        <begin position="35"/>
        <end position="53"/>
    </location>
</feature>
<dbReference type="AlphaFoldDB" id="A0A3P1SLG5"/>
<comment type="similarity">
    <text evidence="2 6">Belongs to the cytochrome c oxidase subunit 3 family.</text>
</comment>
<accession>A0A3P1SLG5</accession>
<evidence type="ECO:0000256" key="3">
    <source>
        <dbReference type="ARBA" id="ARBA00022692"/>
    </source>
</evidence>
<evidence type="ECO:0000259" key="8">
    <source>
        <dbReference type="PROSITE" id="PS50253"/>
    </source>
</evidence>
<proteinExistence type="inferred from homology"/>
<feature type="transmembrane region" description="Helical" evidence="7">
    <location>
        <begin position="148"/>
        <end position="166"/>
    </location>
</feature>
<evidence type="ECO:0000256" key="5">
    <source>
        <dbReference type="ARBA" id="ARBA00023136"/>
    </source>
</evidence>
<dbReference type="Proteomes" id="UP000267535">
    <property type="component" value="Unassembled WGS sequence"/>
</dbReference>
<dbReference type="InterPro" id="IPR000298">
    <property type="entry name" value="Cyt_c_oxidase-like_su3"/>
</dbReference>
<keyword evidence="3 6" id="KW-0812">Transmembrane</keyword>
<evidence type="ECO:0000256" key="1">
    <source>
        <dbReference type="ARBA" id="ARBA00004141"/>
    </source>
</evidence>
<dbReference type="OrthoDB" id="9810850at2"/>
<name>A0A3P1SLG5_9GAMM</name>
<evidence type="ECO:0000256" key="7">
    <source>
        <dbReference type="SAM" id="Phobius"/>
    </source>
</evidence>